<evidence type="ECO:0000256" key="1">
    <source>
        <dbReference type="SAM" id="Phobius"/>
    </source>
</evidence>
<dbReference type="Proteomes" id="UP000243799">
    <property type="component" value="Unassembled WGS sequence"/>
</dbReference>
<dbReference type="EMBL" id="FOKG01000001">
    <property type="protein sequence ID" value="SFA77060.1"/>
    <property type="molecule type" value="Genomic_DNA"/>
</dbReference>
<evidence type="ECO:0000313" key="3">
    <source>
        <dbReference type="EMBL" id="SFA77060.1"/>
    </source>
</evidence>
<sequence length="178" mass="18688">MIRRPRRTVPATLVSLVLLGICVLVATSAIQLLLGERPLLSYAKAASALHELSWNEAPVAVGGVVLAALGLVLVLFAVLPGRPVVLPLAAAGSSLDSGATRRGLRADMRSTAAAVDGVSGAKLTLHKGRASVRVTTNRTNSDGLAEAVRTAIEQRLDEVAPARRPKVRVRVSAPRRDR</sequence>
<dbReference type="Pfam" id="PF19803">
    <property type="entry name" value="DUF6286"/>
    <property type="match status" value="1"/>
</dbReference>
<feature type="transmembrane region" description="Helical" evidence="1">
    <location>
        <begin position="59"/>
        <end position="79"/>
    </location>
</feature>
<dbReference type="RefSeq" id="WP_091668335.1">
    <property type="nucleotide sequence ID" value="NZ_FOKG01000001.1"/>
</dbReference>
<evidence type="ECO:0000313" key="4">
    <source>
        <dbReference type="Proteomes" id="UP000243799"/>
    </source>
</evidence>
<keyword evidence="4" id="KW-1185">Reference proteome</keyword>
<dbReference type="AlphaFoldDB" id="A0A1I0VMF2"/>
<dbReference type="OrthoDB" id="4282971at2"/>
<reference evidence="4" key="1">
    <citation type="submission" date="2016-10" db="EMBL/GenBank/DDBJ databases">
        <authorList>
            <person name="Varghese N."/>
            <person name="Submissions S."/>
        </authorList>
    </citation>
    <scope>NUCLEOTIDE SEQUENCE [LARGE SCALE GENOMIC DNA]</scope>
    <source>
        <strain evidence="4">CGMCC 4.3568</strain>
    </source>
</reference>
<keyword evidence="1" id="KW-1133">Transmembrane helix</keyword>
<evidence type="ECO:0000259" key="2">
    <source>
        <dbReference type="Pfam" id="PF19803"/>
    </source>
</evidence>
<dbReference type="STRING" id="490629.SAMN05216266_101327"/>
<protein>
    <recommendedName>
        <fullName evidence="2">DUF6286 domain-containing protein</fullName>
    </recommendedName>
</protein>
<keyword evidence="1" id="KW-0812">Transmembrane</keyword>
<name>A0A1I0VMF2_9PSEU</name>
<accession>A0A1I0VMF2</accession>
<proteinExistence type="predicted"/>
<gene>
    <name evidence="3" type="ORF">SAMN05216266_101327</name>
</gene>
<dbReference type="InterPro" id="IPR046253">
    <property type="entry name" value="DUF6286"/>
</dbReference>
<keyword evidence="1" id="KW-0472">Membrane</keyword>
<organism evidence="3 4">
    <name type="scientific">Amycolatopsis marina</name>
    <dbReference type="NCBI Taxonomy" id="490629"/>
    <lineage>
        <taxon>Bacteria</taxon>
        <taxon>Bacillati</taxon>
        <taxon>Actinomycetota</taxon>
        <taxon>Actinomycetes</taxon>
        <taxon>Pseudonocardiales</taxon>
        <taxon>Pseudonocardiaceae</taxon>
        <taxon>Amycolatopsis</taxon>
    </lineage>
</organism>
<feature type="domain" description="DUF6286" evidence="2">
    <location>
        <begin position="68"/>
        <end position="171"/>
    </location>
</feature>